<dbReference type="GO" id="GO:0004493">
    <property type="term" value="F:methylmalonyl-CoA epimerase activity"/>
    <property type="evidence" value="ECO:0007669"/>
    <property type="project" value="TreeGrafter"/>
</dbReference>
<feature type="domain" description="VOC" evidence="2">
    <location>
        <begin position="5"/>
        <end position="136"/>
    </location>
</feature>
<keyword evidence="1" id="KW-0479">Metal-binding</keyword>
<dbReference type="SUPFAM" id="SSF54593">
    <property type="entry name" value="Glyoxalase/Bleomycin resistance protein/Dihydroxybiphenyl dioxygenase"/>
    <property type="match status" value="1"/>
</dbReference>
<dbReference type="PANTHER" id="PTHR43048:SF5">
    <property type="entry name" value="BLR5325 PROTEIN"/>
    <property type="match status" value="1"/>
</dbReference>
<name>A0A6J4VCM4_9DEIN</name>
<dbReference type="GO" id="GO:0046491">
    <property type="term" value="P:L-methylmalonyl-CoA metabolic process"/>
    <property type="evidence" value="ECO:0007669"/>
    <property type="project" value="TreeGrafter"/>
</dbReference>
<dbReference type="InterPro" id="IPR037523">
    <property type="entry name" value="VOC_core"/>
</dbReference>
<dbReference type="InterPro" id="IPR004360">
    <property type="entry name" value="Glyas_Fos-R_dOase_dom"/>
</dbReference>
<organism evidence="3">
    <name type="scientific">uncultured Truepera sp</name>
    <dbReference type="NCBI Taxonomy" id="543023"/>
    <lineage>
        <taxon>Bacteria</taxon>
        <taxon>Thermotogati</taxon>
        <taxon>Deinococcota</taxon>
        <taxon>Deinococci</taxon>
        <taxon>Trueperales</taxon>
        <taxon>Trueperaceae</taxon>
        <taxon>Truepera</taxon>
        <taxon>environmental samples</taxon>
    </lineage>
</organism>
<sequence>MVVKQIHHFALVVQDVDASVGWYEDMLGFKLERRFGFLEAGVEIAHILTPSGVRIELIEQAGSESGPDEGKDAFGALYTRGAKHIGLLVDDIEAVMEELKAKGADVVHEVTAVEPAGVRNCWIRDNSGNLIEFNRWLE</sequence>
<dbReference type="Gene3D" id="3.10.180.10">
    <property type="entry name" value="2,3-Dihydroxybiphenyl 1,2-Dioxygenase, domain 1"/>
    <property type="match status" value="1"/>
</dbReference>
<evidence type="ECO:0000313" key="3">
    <source>
        <dbReference type="EMBL" id="CAA9574995.1"/>
    </source>
</evidence>
<gene>
    <name evidence="3" type="ORF">AVDCRST_MAG86-2088</name>
</gene>
<dbReference type="EMBL" id="CADCWP010000171">
    <property type="protein sequence ID" value="CAA9574995.1"/>
    <property type="molecule type" value="Genomic_DNA"/>
</dbReference>
<accession>A0A6J4VCM4</accession>
<dbReference type="AlphaFoldDB" id="A0A6J4VCM4"/>
<proteinExistence type="predicted"/>
<dbReference type="InterPro" id="IPR051785">
    <property type="entry name" value="MMCE/EMCE_epimerase"/>
</dbReference>
<dbReference type="GO" id="GO:0046872">
    <property type="term" value="F:metal ion binding"/>
    <property type="evidence" value="ECO:0007669"/>
    <property type="project" value="UniProtKB-KW"/>
</dbReference>
<evidence type="ECO:0000256" key="1">
    <source>
        <dbReference type="ARBA" id="ARBA00022723"/>
    </source>
</evidence>
<dbReference type="PROSITE" id="PS51819">
    <property type="entry name" value="VOC"/>
    <property type="match status" value="1"/>
</dbReference>
<dbReference type="InterPro" id="IPR029068">
    <property type="entry name" value="Glyas_Bleomycin-R_OHBP_Dase"/>
</dbReference>
<protein>
    <recommendedName>
        <fullName evidence="2">VOC domain-containing protein</fullName>
    </recommendedName>
</protein>
<dbReference type="PANTHER" id="PTHR43048">
    <property type="entry name" value="METHYLMALONYL-COA EPIMERASE"/>
    <property type="match status" value="1"/>
</dbReference>
<dbReference type="Pfam" id="PF00903">
    <property type="entry name" value="Glyoxalase"/>
    <property type="match status" value="1"/>
</dbReference>
<reference evidence="3" key="1">
    <citation type="submission" date="2020-02" db="EMBL/GenBank/DDBJ databases">
        <authorList>
            <person name="Meier V. D."/>
        </authorList>
    </citation>
    <scope>NUCLEOTIDE SEQUENCE</scope>
    <source>
        <strain evidence="3">AVDCRST_MAG86</strain>
    </source>
</reference>
<evidence type="ECO:0000259" key="2">
    <source>
        <dbReference type="PROSITE" id="PS51819"/>
    </source>
</evidence>